<dbReference type="GO" id="GO:0005829">
    <property type="term" value="C:cytosol"/>
    <property type="evidence" value="ECO:0007669"/>
    <property type="project" value="TreeGrafter"/>
</dbReference>
<protein>
    <submittedName>
        <fullName evidence="4">WEB family protein</fullName>
    </submittedName>
</protein>
<evidence type="ECO:0000256" key="1">
    <source>
        <dbReference type="ARBA" id="ARBA00005485"/>
    </source>
</evidence>
<comment type="caution">
    <text evidence="4">The sequence shown here is derived from an EMBL/GenBank/DDBJ whole genome shotgun (WGS) entry which is preliminary data.</text>
</comment>
<accession>A0A5A7UTB8</accession>
<dbReference type="OrthoDB" id="673185at2759"/>
<name>A0A5A7UTB8_CUCMM</name>
<feature type="coiled-coil region" evidence="3">
    <location>
        <begin position="291"/>
        <end position="386"/>
    </location>
</feature>
<keyword evidence="2 3" id="KW-0175">Coiled coil</keyword>
<reference evidence="4 5" key="1">
    <citation type="submission" date="2019-08" db="EMBL/GenBank/DDBJ databases">
        <title>Draft genome sequences of two oriental melons (Cucumis melo L. var makuwa).</title>
        <authorList>
            <person name="Kwon S.-Y."/>
        </authorList>
    </citation>
    <scope>NUCLEOTIDE SEQUENCE [LARGE SCALE GENOMIC DNA]</scope>
    <source>
        <strain evidence="5">cv. SW 3</strain>
        <tissue evidence="4">Leaf</tissue>
    </source>
</reference>
<dbReference type="GO" id="GO:0009904">
    <property type="term" value="P:chloroplast accumulation movement"/>
    <property type="evidence" value="ECO:0007669"/>
    <property type="project" value="TreeGrafter"/>
</dbReference>
<dbReference type="STRING" id="1194695.A0A5A7UTB8"/>
<evidence type="ECO:0000313" key="5">
    <source>
        <dbReference type="Proteomes" id="UP000321393"/>
    </source>
</evidence>
<evidence type="ECO:0000313" key="4">
    <source>
        <dbReference type="EMBL" id="KAA0057967.1"/>
    </source>
</evidence>
<evidence type="ECO:0000256" key="3">
    <source>
        <dbReference type="SAM" id="Coils"/>
    </source>
</evidence>
<sequence length="558" mass="63859">MEKRLRIIPPPITSQHLVSDDSRRRLDTSEIPNGDHYFLPFQHDLYPPYSTLLLYSSQLPLFHIFASDSYRMGEIDTKPIDSVQAGISLFGARGDQNKHKITANNGYEKEREVQELVKDLANYKVQLEAKDAVYMQALLKLEQQQKVINKLSELLKIAETSRDKYVYECSEARVLLDELEPKQNETTDQSLATENFQEELYIDKSELKIRQEELLGIETELSACGESEVEGITKIELPENKENNCSSEKERTVDLIRHISELNDAIRLSKLAACEVEKEMSAALLAKDAELELAKEKVFVLQKQLEEMSKQAELDMGHNQLQELNFENEETEKFKNKIETLKNQLEKMELEMNEMRERETSTEVEIALLKSELHKGRSKIAALEANEAKAESAKSSLHPLYERNSSSMEEDLNLEVNERRNENESATITATSKDYQSSMENIDQTSKLSPDKTSHHINCECTDELEKLKKDLEAATIRIGEFRSRAEQAATRAEMAEKSKEAIEDQLRKWREHKQKKKAALAAMKEVSTSAPPKFNSSLYGDTSTVYQPLGKVLNLKF</sequence>
<proteinExistence type="inferred from homology"/>
<evidence type="ECO:0000256" key="2">
    <source>
        <dbReference type="ARBA" id="ARBA00023054"/>
    </source>
</evidence>
<organism evidence="4 5">
    <name type="scientific">Cucumis melo var. makuwa</name>
    <name type="common">Oriental melon</name>
    <dbReference type="NCBI Taxonomy" id="1194695"/>
    <lineage>
        <taxon>Eukaryota</taxon>
        <taxon>Viridiplantae</taxon>
        <taxon>Streptophyta</taxon>
        <taxon>Embryophyta</taxon>
        <taxon>Tracheophyta</taxon>
        <taxon>Spermatophyta</taxon>
        <taxon>Magnoliopsida</taxon>
        <taxon>eudicotyledons</taxon>
        <taxon>Gunneridae</taxon>
        <taxon>Pentapetalae</taxon>
        <taxon>rosids</taxon>
        <taxon>fabids</taxon>
        <taxon>Cucurbitales</taxon>
        <taxon>Cucurbitaceae</taxon>
        <taxon>Benincaseae</taxon>
        <taxon>Cucumis</taxon>
    </lineage>
</organism>
<dbReference type="EMBL" id="SSTE01006842">
    <property type="protein sequence ID" value="KAA0057967.1"/>
    <property type="molecule type" value="Genomic_DNA"/>
</dbReference>
<comment type="similarity">
    <text evidence="1">Belongs to the WEB family.</text>
</comment>
<gene>
    <name evidence="4" type="ORF">E6C27_scaffold274G002710</name>
</gene>
<feature type="coiled-coil region" evidence="3">
    <location>
        <begin position="465"/>
        <end position="520"/>
    </location>
</feature>
<dbReference type="PANTHER" id="PTHR32054">
    <property type="entry name" value="HEAVY CHAIN, PUTATIVE, EXPRESSED-RELATED-RELATED"/>
    <property type="match status" value="1"/>
</dbReference>
<dbReference type="AlphaFoldDB" id="A0A5A7UTB8"/>
<dbReference type="GO" id="GO:0009903">
    <property type="term" value="P:chloroplast avoidance movement"/>
    <property type="evidence" value="ECO:0007669"/>
    <property type="project" value="TreeGrafter"/>
</dbReference>
<dbReference type="PANTHER" id="PTHR32054:SF17">
    <property type="entry name" value="EXPRESSED PROTEIN"/>
    <property type="match status" value="1"/>
</dbReference>
<dbReference type="Proteomes" id="UP000321393">
    <property type="component" value="Unassembled WGS sequence"/>
</dbReference>